<feature type="compositionally biased region" description="Polar residues" evidence="1">
    <location>
        <begin position="58"/>
        <end position="67"/>
    </location>
</feature>
<evidence type="ECO:0000313" key="4">
    <source>
        <dbReference type="Proteomes" id="UP001161294"/>
    </source>
</evidence>
<dbReference type="InterPro" id="IPR009061">
    <property type="entry name" value="DNA-bd_dom_put_sf"/>
</dbReference>
<dbReference type="Pfam" id="PF12728">
    <property type="entry name" value="HTH_17"/>
    <property type="match status" value="1"/>
</dbReference>
<dbReference type="AlphaFoldDB" id="A0AA42W5X8"/>
<protein>
    <submittedName>
        <fullName evidence="3">Helix-turn-helix domain-containing protein</fullName>
    </submittedName>
</protein>
<dbReference type="EMBL" id="JAOCJW010000055">
    <property type="protein sequence ID" value="MDH2007260.1"/>
    <property type="molecule type" value="Genomic_DNA"/>
</dbReference>
<proteinExistence type="predicted"/>
<name>A0AA42W5X8_9BURK</name>
<reference evidence="3" key="1">
    <citation type="submission" date="2022-09" db="EMBL/GenBank/DDBJ databases">
        <title>Intensive care unit water sources are persistently colonized with multi-drug resistant bacteria and are the site of extensive horizontal gene transfer of antibiotic resistance genes.</title>
        <authorList>
            <person name="Diorio-Toth L."/>
        </authorList>
    </citation>
    <scope>NUCLEOTIDE SEQUENCE</scope>
    <source>
        <strain evidence="3">GD03686</strain>
    </source>
</reference>
<dbReference type="SUPFAM" id="SSF46955">
    <property type="entry name" value="Putative DNA-binding domain"/>
    <property type="match status" value="1"/>
</dbReference>
<dbReference type="RefSeq" id="WP_279851550.1">
    <property type="nucleotide sequence ID" value="NZ_JAOCIA010000058.1"/>
</dbReference>
<dbReference type="InterPro" id="IPR041657">
    <property type="entry name" value="HTH_17"/>
</dbReference>
<sequence length="93" mass="10173">MQQLLVSPAELAAMLGLSLRTIYHRLHTNGDLPTVIRIGRLPRFAIVDVHILLDAKRNTSTSSTEQASAPVRRRGRPPTQGEQIAKRHAGSGV</sequence>
<dbReference type="Proteomes" id="UP001161294">
    <property type="component" value="Unassembled WGS sequence"/>
</dbReference>
<comment type="caution">
    <text evidence="3">The sequence shown here is derived from an EMBL/GenBank/DDBJ whole genome shotgun (WGS) entry which is preliminary data.</text>
</comment>
<evidence type="ECO:0000313" key="3">
    <source>
        <dbReference type="EMBL" id="MDH2007260.1"/>
    </source>
</evidence>
<gene>
    <name evidence="3" type="ORF">N5J23_17265</name>
</gene>
<evidence type="ECO:0000256" key="1">
    <source>
        <dbReference type="SAM" id="MobiDB-lite"/>
    </source>
</evidence>
<feature type="domain" description="Helix-turn-helix" evidence="2">
    <location>
        <begin position="6"/>
        <end position="49"/>
    </location>
</feature>
<accession>A0AA42W5X8</accession>
<feature type="region of interest" description="Disordered" evidence="1">
    <location>
        <begin position="57"/>
        <end position="93"/>
    </location>
</feature>
<organism evidence="3 4">
    <name type="scientific">Comamonas aquatica</name>
    <dbReference type="NCBI Taxonomy" id="225991"/>
    <lineage>
        <taxon>Bacteria</taxon>
        <taxon>Pseudomonadati</taxon>
        <taxon>Pseudomonadota</taxon>
        <taxon>Betaproteobacteria</taxon>
        <taxon>Burkholderiales</taxon>
        <taxon>Comamonadaceae</taxon>
        <taxon>Comamonas</taxon>
    </lineage>
</organism>
<evidence type="ECO:0000259" key="2">
    <source>
        <dbReference type="Pfam" id="PF12728"/>
    </source>
</evidence>